<evidence type="ECO:0000313" key="1">
    <source>
        <dbReference type="EMBL" id="KAK7382870.1"/>
    </source>
</evidence>
<dbReference type="GO" id="GO:0006397">
    <property type="term" value="P:mRNA processing"/>
    <property type="evidence" value="ECO:0007669"/>
    <property type="project" value="InterPro"/>
</dbReference>
<gene>
    <name evidence="1" type="ORF">VNO80_02002</name>
</gene>
<dbReference type="PANTHER" id="PTHR48036">
    <property type="entry name" value="SPLICING FACTOR (PAD-1), PUTATIVE (AFU_ORTHOLOGUE AFUA_1G15810)-RELATED"/>
    <property type="match status" value="1"/>
</dbReference>
<dbReference type="AlphaFoldDB" id="A0AAN9RTC8"/>
<organism evidence="1 2">
    <name type="scientific">Phaseolus coccineus</name>
    <name type="common">Scarlet runner bean</name>
    <name type="synonym">Phaseolus multiflorus</name>
    <dbReference type="NCBI Taxonomy" id="3886"/>
    <lineage>
        <taxon>Eukaryota</taxon>
        <taxon>Viridiplantae</taxon>
        <taxon>Streptophyta</taxon>
        <taxon>Embryophyta</taxon>
        <taxon>Tracheophyta</taxon>
        <taxon>Spermatophyta</taxon>
        <taxon>Magnoliopsida</taxon>
        <taxon>eudicotyledons</taxon>
        <taxon>Gunneridae</taxon>
        <taxon>Pentapetalae</taxon>
        <taxon>rosids</taxon>
        <taxon>fabids</taxon>
        <taxon>Fabales</taxon>
        <taxon>Fabaceae</taxon>
        <taxon>Papilionoideae</taxon>
        <taxon>50 kb inversion clade</taxon>
        <taxon>NPAAA clade</taxon>
        <taxon>indigoferoid/millettioid clade</taxon>
        <taxon>Phaseoleae</taxon>
        <taxon>Phaseolus</taxon>
    </lineage>
</organism>
<dbReference type="GO" id="GO:0003723">
    <property type="term" value="F:RNA binding"/>
    <property type="evidence" value="ECO:0007669"/>
    <property type="project" value="InterPro"/>
</dbReference>
<dbReference type="GO" id="GO:0005634">
    <property type="term" value="C:nucleus"/>
    <property type="evidence" value="ECO:0007669"/>
    <property type="project" value="InterPro"/>
</dbReference>
<dbReference type="Proteomes" id="UP001374584">
    <property type="component" value="Unassembled WGS sequence"/>
</dbReference>
<comment type="caution">
    <text evidence="1">The sequence shown here is derived from an EMBL/GenBank/DDBJ whole genome shotgun (WGS) entry which is preliminary data.</text>
</comment>
<dbReference type="EMBL" id="JAYMYR010000001">
    <property type="protein sequence ID" value="KAK7382870.1"/>
    <property type="molecule type" value="Genomic_DNA"/>
</dbReference>
<protein>
    <submittedName>
        <fullName evidence="1">Uncharacterized protein</fullName>
    </submittedName>
</protein>
<keyword evidence="2" id="KW-1185">Reference proteome</keyword>
<evidence type="ECO:0000313" key="2">
    <source>
        <dbReference type="Proteomes" id="UP001374584"/>
    </source>
</evidence>
<sequence>MSTNALNAIMTRDDGNTLHPCLINSCCILKVDMEGHFFSIHFIPFFGRGGGSGCLRYTVPMAIALSAQLLLGQPVMVNPSEAEKNIVQSNTTSKLLG</sequence>
<accession>A0AAN9RTC8</accession>
<name>A0AAN9RTC8_PHACN</name>
<dbReference type="InterPro" id="IPR006509">
    <property type="entry name" value="RBM39_SF"/>
</dbReference>
<reference evidence="1 2" key="1">
    <citation type="submission" date="2024-01" db="EMBL/GenBank/DDBJ databases">
        <title>The genomes of 5 underutilized Papilionoideae crops provide insights into root nodulation and disease resistanc.</title>
        <authorList>
            <person name="Jiang F."/>
        </authorList>
    </citation>
    <scope>NUCLEOTIDE SEQUENCE [LARGE SCALE GENOMIC DNA]</scope>
    <source>
        <strain evidence="1">JINMINGXINNONG_FW02</strain>
        <tissue evidence="1">Leaves</tissue>
    </source>
</reference>
<proteinExistence type="predicted"/>